<dbReference type="Pfam" id="PF10708">
    <property type="entry name" value="DUF2510"/>
    <property type="match status" value="1"/>
</dbReference>
<dbReference type="RefSeq" id="WP_232066557.1">
    <property type="nucleotide sequence ID" value="NZ_AP022614.1"/>
</dbReference>
<evidence type="ECO:0000313" key="2">
    <source>
        <dbReference type="Proteomes" id="UP000467105"/>
    </source>
</evidence>
<dbReference type="EMBL" id="AP022614">
    <property type="protein sequence ID" value="BBZ43974.1"/>
    <property type="molecule type" value="Genomic_DNA"/>
</dbReference>
<evidence type="ECO:0000313" key="1">
    <source>
        <dbReference type="EMBL" id="BBZ43974.1"/>
    </source>
</evidence>
<dbReference type="InterPro" id="IPR018929">
    <property type="entry name" value="DUF2510"/>
</dbReference>
<protein>
    <submittedName>
        <fullName evidence="1">Uncharacterized protein</fullName>
    </submittedName>
</protein>
<accession>A0A7I7YRZ7</accession>
<gene>
    <name evidence="1" type="ORF">MPRM_12550</name>
</gene>
<name>A0A7I7YRZ7_9MYCO</name>
<reference evidence="1 2" key="1">
    <citation type="journal article" date="2019" name="Emerg. Microbes Infect.">
        <title>Comprehensive subspecies identification of 175 nontuberculous mycobacteria species based on 7547 genomic profiles.</title>
        <authorList>
            <person name="Matsumoto Y."/>
            <person name="Kinjo T."/>
            <person name="Motooka D."/>
            <person name="Nabeya D."/>
            <person name="Jung N."/>
            <person name="Uechi K."/>
            <person name="Horii T."/>
            <person name="Iida T."/>
            <person name="Fujita J."/>
            <person name="Nakamura S."/>
        </authorList>
    </citation>
    <scope>NUCLEOTIDE SEQUENCE [LARGE SCALE GENOMIC DNA]</scope>
    <source>
        <strain evidence="1 2">JCM 14742</strain>
    </source>
</reference>
<proteinExistence type="predicted"/>
<keyword evidence="2" id="KW-1185">Reference proteome</keyword>
<dbReference type="AlphaFoldDB" id="A0A7I7YRZ7"/>
<sequence>MSSPMPMPAAGWYPDPSGANAMRYWDGGAWTPSLAPMPQPTTVVGAAMPSKPQRATALDQELMAVVARGGRVEARTTTSAIVATGRPINHVLHLLVTVLLCGLWLPVWIVMTVSGGEKRTTISVDENGHVQRTNGMPASPTANWLGRMSEDQATLVVIAVLIGVVALVVGIAHLVH</sequence>
<dbReference type="Proteomes" id="UP000467105">
    <property type="component" value="Chromosome"/>
</dbReference>
<organism evidence="1 2">
    <name type="scientific">Mycobacterium parmense</name>
    <dbReference type="NCBI Taxonomy" id="185642"/>
    <lineage>
        <taxon>Bacteria</taxon>
        <taxon>Bacillati</taxon>
        <taxon>Actinomycetota</taxon>
        <taxon>Actinomycetes</taxon>
        <taxon>Mycobacteriales</taxon>
        <taxon>Mycobacteriaceae</taxon>
        <taxon>Mycobacterium</taxon>
        <taxon>Mycobacterium simiae complex</taxon>
    </lineage>
</organism>